<dbReference type="InterPro" id="IPR022037">
    <property type="entry name" value="DUF3606"/>
</dbReference>
<name>A0ABR6GNU1_9BURK</name>
<proteinExistence type="predicted"/>
<dbReference type="RefSeq" id="WP_088448674.1">
    <property type="nucleotide sequence ID" value="NZ_JACHXO010000001.1"/>
</dbReference>
<feature type="region of interest" description="Disordered" evidence="1">
    <location>
        <begin position="53"/>
        <end position="81"/>
    </location>
</feature>
<dbReference type="Pfam" id="PF12244">
    <property type="entry name" value="DUF3606"/>
    <property type="match status" value="1"/>
</dbReference>
<comment type="caution">
    <text evidence="2">The sequence shown here is derived from an EMBL/GenBank/DDBJ whole genome shotgun (WGS) entry which is preliminary data.</text>
</comment>
<gene>
    <name evidence="2" type="ORF">FHS28_001146</name>
</gene>
<evidence type="ECO:0008006" key="4">
    <source>
        <dbReference type="Google" id="ProtNLM"/>
    </source>
</evidence>
<keyword evidence="3" id="KW-1185">Reference proteome</keyword>
<accession>A0ABR6GNU1</accession>
<dbReference type="Proteomes" id="UP000574369">
    <property type="component" value="Unassembled WGS sequence"/>
</dbReference>
<organism evidence="2 3">
    <name type="scientific">Roseateles terrae</name>
    <dbReference type="NCBI Taxonomy" id="431060"/>
    <lineage>
        <taxon>Bacteria</taxon>
        <taxon>Pseudomonadati</taxon>
        <taxon>Pseudomonadota</taxon>
        <taxon>Betaproteobacteria</taxon>
        <taxon>Burkholderiales</taxon>
        <taxon>Sphaerotilaceae</taxon>
        <taxon>Roseateles</taxon>
    </lineage>
</organism>
<reference evidence="2 3" key="1">
    <citation type="submission" date="2020-08" db="EMBL/GenBank/DDBJ databases">
        <title>Genomic Encyclopedia of Type Strains, Phase III (KMG-III): the genomes of soil and plant-associated and newly described type strains.</title>
        <authorList>
            <person name="Whitman W."/>
        </authorList>
    </citation>
    <scope>NUCLEOTIDE SEQUENCE [LARGE SCALE GENOMIC DNA]</scope>
    <source>
        <strain evidence="2 3">CECT 7247</strain>
    </source>
</reference>
<dbReference type="EMBL" id="JACHXO010000001">
    <property type="protein sequence ID" value="MBB3193781.1"/>
    <property type="molecule type" value="Genomic_DNA"/>
</dbReference>
<evidence type="ECO:0000313" key="2">
    <source>
        <dbReference type="EMBL" id="MBB3193781.1"/>
    </source>
</evidence>
<evidence type="ECO:0000256" key="1">
    <source>
        <dbReference type="SAM" id="MobiDB-lite"/>
    </source>
</evidence>
<evidence type="ECO:0000313" key="3">
    <source>
        <dbReference type="Proteomes" id="UP000574369"/>
    </source>
</evidence>
<sequence length="81" mass="8464">MSDEASFGAPPQGGAATSPTGAINVGDEQEVQTWARKLNVTEMQIRDAVKAVGARPTDVEEHLKGSRATTNAEQTRAAGAR</sequence>
<protein>
    <recommendedName>
        <fullName evidence="4">DUF3606 domain-containing protein</fullName>
    </recommendedName>
</protein>
<feature type="region of interest" description="Disordered" evidence="1">
    <location>
        <begin position="1"/>
        <end position="26"/>
    </location>
</feature>